<evidence type="ECO:0000256" key="1">
    <source>
        <dbReference type="SAM" id="MobiDB-lite"/>
    </source>
</evidence>
<evidence type="ECO:0000313" key="2">
    <source>
        <dbReference type="EMBL" id="KAK4091961.1"/>
    </source>
</evidence>
<feature type="region of interest" description="Disordered" evidence="1">
    <location>
        <begin position="68"/>
        <end position="198"/>
    </location>
</feature>
<dbReference type="EMBL" id="JAWRVI010000010">
    <property type="protein sequence ID" value="KAK4091961.1"/>
    <property type="molecule type" value="Genomic_DNA"/>
</dbReference>
<sequence length="198" mass="21288">MHYANYQVHSRVRGATSYKRGRRTQRLGLHVCLDANWRFGLDVDRDVDRDVATASRNMVAAIIIASTKPSPSGRPAHQSAGRPCQAGIRPVSSLTQSVAASSPRALSPSPPPFAKNDVLTVSHHDTVPIRSGGAIPETPSADRRRCDVRTRPAGDAHAAQRTTELSRQGPQAAQEAQVQDKFTATLPGRGPGHPDLQP</sequence>
<protein>
    <submittedName>
        <fullName evidence="2">Uncharacterized protein</fullName>
    </submittedName>
</protein>
<accession>A0ABR0C6G1</accession>
<feature type="compositionally biased region" description="Basic and acidic residues" evidence="1">
    <location>
        <begin position="140"/>
        <end position="154"/>
    </location>
</feature>
<evidence type="ECO:0000313" key="3">
    <source>
        <dbReference type="Proteomes" id="UP001287286"/>
    </source>
</evidence>
<feature type="compositionally biased region" description="Low complexity" evidence="1">
    <location>
        <begin position="97"/>
        <end position="107"/>
    </location>
</feature>
<reference evidence="2 3" key="1">
    <citation type="journal article" date="2024" name="Microbiol. Resour. Announc.">
        <title>Genome annotations for the ascomycete fungi Trichoderma harzianum, Trichoderma aggressivum, and Purpureocillium lilacinum.</title>
        <authorList>
            <person name="Beijen E.P.W."/>
            <person name="Ohm R.A."/>
        </authorList>
    </citation>
    <scope>NUCLEOTIDE SEQUENCE [LARGE SCALE GENOMIC DNA]</scope>
    <source>
        <strain evidence="2 3">CBS 150709</strain>
    </source>
</reference>
<gene>
    <name evidence="2" type="ORF">Purlil1_3800</name>
</gene>
<feature type="compositionally biased region" description="Polar residues" evidence="1">
    <location>
        <begin position="160"/>
        <end position="182"/>
    </location>
</feature>
<dbReference type="Proteomes" id="UP001287286">
    <property type="component" value="Unassembled WGS sequence"/>
</dbReference>
<proteinExistence type="predicted"/>
<organism evidence="2 3">
    <name type="scientific">Purpureocillium lilacinum</name>
    <name type="common">Paecilomyces lilacinus</name>
    <dbReference type="NCBI Taxonomy" id="33203"/>
    <lineage>
        <taxon>Eukaryota</taxon>
        <taxon>Fungi</taxon>
        <taxon>Dikarya</taxon>
        <taxon>Ascomycota</taxon>
        <taxon>Pezizomycotina</taxon>
        <taxon>Sordariomycetes</taxon>
        <taxon>Hypocreomycetidae</taxon>
        <taxon>Hypocreales</taxon>
        <taxon>Ophiocordycipitaceae</taxon>
        <taxon>Purpureocillium</taxon>
    </lineage>
</organism>
<keyword evidence="3" id="KW-1185">Reference proteome</keyword>
<comment type="caution">
    <text evidence="2">The sequence shown here is derived from an EMBL/GenBank/DDBJ whole genome shotgun (WGS) entry which is preliminary data.</text>
</comment>
<name>A0ABR0C6G1_PURLI</name>